<keyword evidence="8" id="KW-0804">Transcription</keyword>
<evidence type="ECO:0000313" key="14">
    <source>
        <dbReference type="Proteomes" id="UP000261380"/>
    </source>
</evidence>
<keyword evidence="7" id="KW-0238">DNA-binding</keyword>
<reference evidence="13" key="2">
    <citation type="submission" date="2025-09" db="UniProtKB">
        <authorList>
            <consortium name="Ensembl"/>
        </authorList>
    </citation>
    <scope>IDENTIFICATION</scope>
</reference>
<dbReference type="GO" id="GO:0000981">
    <property type="term" value="F:DNA-binding transcription factor activity, RNA polymerase II-specific"/>
    <property type="evidence" value="ECO:0007669"/>
    <property type="project" value="TreeGrafter"/>
</dbReference>
<feature type="domain" description="C2H2-type" evidence="12">
    <location>
        <begin position="122"/>
        <end position="149"/>
    </location>
</feature>
<dbReference type="FunFam" id="3.30.160.60:FF:000100">
    <property type="entry name" value="Zinc finger 45-like"/>
    <property type="match status" value="1"/>
</dbReference>
<dbReference type="Proteomes" id="UP000261380">
    <property type="component" value="Unplaced"/>
</dbReference>
<keyword evidence="14" id="KW-1185">Reference proteome</keyword>
<keyword evidence="5" id="KW-0862">Zinc</keyword>
<dbReference type="Pfam" id="PF00096">
    <property type="entry name" value="zf-C2H2"/>
    <property type="match status" value="3"/>
</dbReference>
<evidence type="ECO:0000256" key="10">
    <source>
        <dbReference type="PROSITE-ProRule" id="PRU00042"/>
    </source>
</evidence>
<evidence type="ECO:0000256" key="4">
    <source>
        <dbReference type="ARBA" id="ARBA00022771"/>
    </source>
</evidence>
<evidence type="ECO:0000259" key="12">
    <source>
        <dbReference type="PROSITE" id="PS50157"/>
    </source>
</evidence>
<evidence type="ECO:0000256" key="3">
    <source>
        <dbReference type="ARBA" id="ARBA00022737"/>
    </source>
</evidence>
<keyword evidence="6" id="KW-0805">Transcription regulation</keyword>
<dbReference type="GO" id="GO:0008270">
    <property type="term" value="F:zinc ion binding"/>
    <property type="evidence" value="ECO:0007669"/>
    <property type="project" value="UniProtKB-KW"/>
</dbReference>
<name>A0A3B5LQQ7_9TELE</name>
<evidence type="ECO:0000256" key="5">
    <source>
        <dbReference type="ARBA" id="ARBA00022833"/>
    </source>
</evidence>
<dbReference type="GO" id="GO:0000978">
    <property type="term" value="F:RNA polymerase II cis-regulatory region sequence-specific DNA binding"/>
    <property type="evidence" value="ECO:0007669"/>
    <property type="project" value="TreeGrafter"/>
</dbReference>
<dbReference type="Gene3D" id="3.30.160.60">
    <property type="entry name" value="Classic Zinc Finger"/>
    <property type="match status" value="4"/>
</dbReference>
<feature type="domain" description="C2H2-type" evidence="12">
    <location>
        <begin position="66"/>
        <end position="93"/>
    </location>
</feature>
<dbReference type="GeneTree" id="ENSGT01150000286934"/>
<dbReference type="SMART" id="SM00355">
    <property type="entry name" value="ZnF_C2H2"/>
    <property type="match status" value="3"/>
</dbReference>
<dbReference type="GO" id="GO:0005634">
    <property type="term" value="C:nucleus"/>
    <property type="evidence" value="ECO:0007669"/>
    <property type="project" value="UniProtKB-SubCell"/>
</dbReference>
<reference evidence="13" key="1">
    <citation type="submission" date="2025-08" db="UniProtKB">
        <authorList>
            <consortium name="Ensembl"/>
        </authorList>
    </citation>
    <scope>IDENTIFICATION</scope>
</reference>
<evidence type="ECO:0000256" key="8">
    <source>
        <dbReference type="ARBA" id="ARBA00023163"/>
    </source>
</evidence>
<accession>A0A3B5LQQ7</accession>
<evidence type="ECO:0000256" key="9">
    <source>
        <dbReference type="ARBA" id="ARBA00023242"/>
    </source>
</evidence>
<dbReference type="PANTHER" id="PTHR23226:SF397">
    <property type="entry name" value="C2H2-TYPE DOMAIN-CONTAINING PROTEIN"/>
    <property type="match status" value="1"/>
</dbReference>
<feature type="domain" description="C2H2-type" evidence="12">
    <location>
        <begin position="94"/>
        <end position="121"/>
    </location>
</feature>
<evidence type="ECO:0000256" key="11">
    <source>
        <dbReference type="SAM" id="MobiDB-lite"/>
    </source>
</evidence>
<organism evidence="13 14">
    <name type="scientific">Xiphophorus couchianus</name>
    <name type="common">Monterrey platyfish</name>
    <dbReference type="NCBI Taxonomy" id="32473"/>
    <lineage>
        <taxon>Eukaryota</taxon>
        <taxon>Metazoa</taxon>
        <taxon>Chordata</taxon>
        <taxon>Craniata</taxon>
        <taxon>Vertebrata</taxon>
        <taxon>Euteleostomi</taxon>
        <taxon>Actinopterygii</taxon>
        <taxon>Neopterygii</taxon>
        <taxon>Teleostei</taxon>
        <taxon>Neoteleostei</taxon>
        <taxon>Acanthomorphata</taxon>
        <taxon>Ovalentaria</taxon>
        <taxon>Atherinomorphae</taxon>
        <taxon>Cyprinodontiformes</taxon>
        <taxon>Poeciliidae</taxon>
        <taxon>Poeciliinae</taxon>
        <taxon>Xiphophorus</taxon>
    </lineage>
</organism>
<dbReference type="FunFam" id="3.30.160.60:FF:002716">
    <property type="entry name" value="Zinc finger protein 212"/>
    <property type="match status" value="1"/>
</dbReference>
<evidence type="ECO:0000256" key="2">
    <source>
        <dbReference type="ARBA" id="ARBA00022723"/>
    </source>
</evidence>
<keyword evidence="3" id="KW-0677">Repeat</keyword>
<evidence type="ECO:0000313" key="13">
    <source>
        <dbReference type="Ensembl" id="ENSXCOP00000014438.1"/>
    </source>
</evidence>
<dbReference type="InterPro" id="IPR036236">
    <property type="entry name" value="Znf_C2H2_sf"/>
</dbReference>
<feature type="region of interest" description="Disordered" evidence="11">
    <location>
        <begin position="19"/>
        <end position="39"/>
    </location>
</feature>
<proteinExistence type="predicted"/>
<dbReference type="SUPFAM" id="SSF57667">
    <property type="entry name" value="beta-beta-alpha zinc fingers"/>
    <property type="match status" value="2"/>
</dbReference>
<dbReference type="InterPro" id="IPR013087">
    <property type="entry name" value="Znf_C2H2_type"/>
</dbReference>
<comment type="subcellular location">
    <subcellularLocation>
        <location evidence="1">Nucleus</location>
    </subcellularLocation>
</comment>
<protein>
    <submittedName>
        <fullName evidence="13">Si:dkey-210j14.3</fullName>
    </submittedName>
</protein>
<keyword evidence="9" id="KW-0539">Nucleus</keyword>
<keyword evidence="4 10" id="KW-0863">Zinc-finger</keyword>
<dbReference type="FunFam" id="3.30.160.60:FF:002343">
    <property type="entry name" value="Zinc finger protein 33A"/>
    <property type="match status" value="1"/>
</dbReference>
<dbReference type="PANTHER" id="PTHR23226">
    <property type="entry name" value="ZINC FINGER AND SCAN DOMAIN-CONTAINING"/>
    <property type="match status" value="1"/>
</dbReference>
<feature type="domain" description="C2H2-type" evidence="12">
    <location>
        <begin position="150"/>
        <end position="177"/>
    </location>
</feature>
<keyword evidence="2" id="KW-0479">Metal-binding</keyword>
<dbReference type="PROSITE" id="PS50157">
    <property type="entry name" value="ZINC_FINGER_C2H2_2"/>
    <property type="match status" value="4"/>
</dbReference>
<evidence type="ECO:0000256" key="7">
    <source>
        <dbReference type="ARBA" id="ARBA00023125"/>
    </source>
</evidence>
<dbReference type="FunFam" id="3.30.160.60:FF:000060">
    <property type="entry name" value="zinc finger protein 436"/>
    <property type="match status" value="1"/>
</dbReference>
<sequence>MGREPDLIFVKEEMYDDHPIGQQMSRADNRKSKTSVEPSDYTNCLQTNTTKELPFQPKLVKAPKRFDCLFCGKIFNYLSSLKVHIRRHSGEKPFSCSVCGKRFAQKTYLKLHQRVHSGEKPYSCPDCGKSFSQKSSLNIHLRTHTGEKPYSCVGCGKCYAYKYGLNHHQCFNWMVKPEVFDTGPLSTAQSDSTCGSISLLTSNMEEKY</sequence>
<evidence type="ECO:0000256" key="6">
    <source>
        <dbReference type="ARBA" id="ARBA00023015"/>
    </source>
</evidence>
<dbReference type="PROSITE" id="PS00028">
    <property type="entry name" value="ZINC_FINGER_C2H2_1"/>
    <property type="match status" value="3"/>
</dbReference>
<dbReference type="AlphaFoldDB" id="A0A3B5LQQ7"/>
<dbReference type="Ensembl" id="ENSXCOT00000014623.1">
    <property type="protein sequence ID" value="ENSXCOP00000014438.1"/>
    <property type="gene ID" value="ENSXCOG00000010950.1"/>
</dbReference>
<evidence type="ECO:0000256" key="1">
    <source>
        <dbReference type="ARBA" id="ARBA00004123"/>
    </source>
</evidence>